<feature type="binding site" evidence="1">
    <location>
        <position position="17"/>
    </location>
    <ligand>
        <name>Zn(2+)</name>
        <dbReference type="ChEBI" id="CHEBI:29105"/>
    </ligand>
</feature>
<dbReference type="GO" id="GO:0008725">
    <property type="term" value="F:DNA-3-methyladenine glycosylase activity"/>
    <property type="evidence" value="ECO:0007669"/>
    <property type="project" value="UniProtKB-EC"/>
</dbReference>
<dbReference type="InterPro" id="IPR052891">
    <property type="entry name" value="DNA-3mA_glycosylase"/>
</dbReference>
<proteinExistence type="predicted"/>
<reference evidence="2 5" key="1">
    <citation type="submission" date="2015-09" db="EMBL/GenBank/DDBJ databases">
        <authorList>
            <consortium name="Pathogen Informatics"/>
        </authorList>
    </citation>
    <scope>NUCLEOTIDE SEQUENCE [LARGE SCALE GENOMIC DNA]</scope>
    <source>
        <strain evidence="2 5">2789STDY5834939</strain>
    </source>
</reference>
<name>A0A174PPP1_9FIRM</name>
<dbReference type="EMBL" id="CZBE01000007">
    <property type="protein sequence ID" value="CUP59879.1"/>
    <property type="molecule type" value="Genomic_DNA"/>
</dbReference>
<feature type="binding site" evidence="1">
    <location>
        <position position="179"/>
    </location>
    <ligand>
        <name>Zn(2+)</name>
        <dbReference type="ChEBI" id="CHEBI:29105"/>
    </ligand>
</feature>
<sequence>MNRCPWCECNEKMRRYHDEEWGVPLYDDQKQFEFLMMEVMQCGLNWNMMIQKRDIFRKCFDAFDFDKVAAYGGEDIERIMNTDGMIKSPRKIQAVIHNARCFQEIRSEFGSFSSYIWKFTNGRTYLYMGHQKGAIPAKNGLSDLISKDLKTRGLKYMGSVTVYSHLQACGMINDHLESCFRYQELLDCSDTVLKRRDNEG</sequence>
<gene>
    <name evidence="2" type="primary">tag</name>
    <name evidence="3" type="ORF">B5F11_03450</name>
    <name evidence="4" type="ORF">DXC40_02660</name>
    <name evidence="2" type="ORF">ERS852551_01316</name>
</gene>
<protein>
    <submittedName>
        <fullName evidence="2 3">DNA-3-methyladenine glycosylase</fullName>
        <ecNumber evidence="2">3.2.2.20</ecNumber>
    </submittedName>
    <submittedName>
        <fullName evidence="4">DNA-3-methyladenine glycosylase I</fullName>
    </submittedName>
</protein>
<keyword evidence="1" id="KW-0479">Metal-binding</keyword>
<dbReference type="EC" id="3.2.2.20" evidence="2"/>
<dbReference type="RefSeq" id="WP_055244677.1">
    <property type="nucleotide sequence ID" value="NZ_CAMMGH010000006.1"/>
</dbReference>
<evidence type="ECO:0000256" key="1">
    <source>
        <dbReference type="PIRSR" id="PIRSR605019-1"/>
    </source>
</evidence>
<keyword evidence="2" id="KW-0378">Hydrolase</keyword>
<dbReference type="AlphaFoldDB" id="A0A174PPP1"/>
<dbReference type="Proteomes" id="UP000260828">
    <property type="component" value="Unassembled WGS sequence"/>
</dbReference>
<evidence type="ECO:0000313" key="3">
    <source>
        <dbReference type="EMBL" id="OUP71133.1"/>
    </source>
</evidence>
<dbReference type="OrthoDB" id="9807664at2"/>
<keyword evidence="2" id="KW-0326">Glycosidase</keyword>
<dbReference type="EMBL" id="NFKP01000002">
    <property type="protein sequence ID" value="OUP71133.1"/>
    <property type="molecule type" value="Genomic_DNA"/>
</dbReference>
<evidence type="ECO:0000313" key="2">
    <source>
        <dbReference type="EMBL" id="CUP59879.1"/>
    </source>
</evidence>
<accession>A0A174PPP1</accession>
<dbReference type="InterPro" id="IPR011257">
    <property type="entry name" value="DNA_glycosylase"/>
</dbReference>
<reference evidence="6" key="2">
    <citation type="submission" date="2017-04" db="EMBL/GenBank/DDBJ databases">
        <title>Function of individual gut microbiota members based on whole genome sequencing of pure cultures obtained from chicken caecum.</title>
        <authorList>
            <person name="Medvecky M."/>
            <person name="Cejkova D."/>
            <person name="Polansky O."/>
            <person name="Karasova D."/>
            <person name="Kubasova T."/>
            <person name="Cizek A."/>
            <person name="Rychlik I."/>
        </authorList>
    </citation>
    <scope>NUCLEOTIDE SEQUENCE [LARGE SCALE GENOMIC DNA]</scope>
    <source>
        <strain evidence="6">An175</strain>
    </source>
</reference>
<reference evidence="4 7" key="4">
    <citation type="submission" date="2018-08" db="EMBL/GenBank/DDBJ databases">
        <title>A genome reference for cultivated species of the human gut microbiota.</title>
        <authorList>
            <person name="Zou Y."/>
            <person name="Xue W."/>
            <person name="Luo G."/>
        </authorList>
    </citation>
    <scope>NUCLEOTIDE SEQUENCE [LARGE SCALE GENOMIC DNA]</scope>
    <source>
        <strain evidence="4 7">TF05-12AC</strain>
    </source>
</reference>
<evidence type="ECO:0000313" key="5">
    <source>
        <dbReference type="Proteomes" id="UP000095765"/>
    </source>
</evidence>
<dbReference type="Proteomes" id="UP000095765">
    <property type="component" value="Unassembled WGS sequence"/>
</dbReference>
<dbReference type="Gene3D" id="1.10.340.30">
    <property type="entry name" value="Hypothetical protein, domain 2"/>
    <property type="match status" value="1"/>
</dbReference>
<feature type="binding site" evidence="1">
    <location>
        <position position="175"/>
    </location>
    <ligand>
        <name>Zn(2+)</name>
        <dbReference type="ChEBI" id="CHEBI:29105"/>
    </ligand>
</feature>
<dbReference type="InterPro" id="IPR005019">
    <property type="entry name" value="Adenine_glyco"/>
</dbReference>
<dbReference type="GO" id="GO:0046872">
    <property type="term" value="F:metal ion binding"/>
    <property type="evidence" value="ECO:0007669"/>
    <property type="project" value="UniProtKB-KW"/>
</dbReference>
<dbReference type="SUPFAM" id="SSF48150">
    <property type="entry name" value="DNA-glycosylase"/>
    <property type="match status" value="1"/>
</dbReference>
<dbReference type="GO" id="GO:0006284">
    <property type="term" value="P:base-excision repair"/>
    <property type="evidence" value="ECO:0007669"/>
    <property type="project" value="InterPro"/>
</dbReference>
<reference evidence="3" key="3">
    <citation type="journal article" date="2018" name="BMC Genomics">
        <title>Whole genome sequencing and function prediction of 133 gut anaerobes isolated from chicken caecum in pure cultures.</title>
        <authorList>
            <person name="Medvecky M."/>
            <person name="Cejkova D."/>
            <person name="Polansky O."/>
            <person name="Karasova D."/>
            <person name="Kubasova T."/>
            <person name="Cizek A."/>
            <person name="Rychlik I."/>
        </authorList>
    </citation>
    <scope>NUCLEOTIDE SEQUENCE</scope>
    <source>
        <strain evidence="3">An175</strain>
    </source>
</reference>
<dbReference type="Proteomes" id="UP000196386">
    <property type="component" value="Unassembled WGS sequence"/>
</dbReference>
<feature type="binding site" evidence="1">
    <location>
        <position position="4"/>
    </location>
    <ligand>
        <name>Zn(2+)</name>
        <dbReference type="ChEBI" id="CHEBI:29105"/>
    </ligand>
</feature>
<keyword evidence="1" id="KW-0862">Zinc</keyword>
<dbReference type="PANTHER" id="PTHR30037">
    <property type="entry name" value="DNA-3-METHYLADENINE GLYCOSYLASE 1"/>
    <property type="match status" value="1"/>
</dbReference>
<evidence type="ECO:0000313" key="4">
    <source>
        <dbReference type="EMBL" id="RGE69982.1"/>
    </source>
</evidence>
<organism evidence="2 5">
    <name type="scientific">Anaerotruncus colihominis</name>
    <dbReference type="NCBI Taxonomy" id="169435"/>
    <lineage>
        <taxon>Bacteria</taxon>
        <taxon>Bacillati</taxon>
        <taxon>Bacillota</taxon>
        <taxon>Clostridia</taxon>
        <taxon>Eubacteriales</taxon>
        <taxon>Oscillospiraceae</taxon>
        <taxon>Anaerotruncus</taxon>
    </lineage>
</organism>
<dbReference type="EMBL" id="QVME01000001">
    <property type="protein sequence ID" value="RGE69982.1"/>
    <property type="molecule type" value="Genomic_DNA"/>
</dbReference>
<evidence type="ECO:0000313" key="6">
    <source>
        <dbReference type="Proteomes" id="UP000196386"/>
    </source>
</evidence>
<dbReference type="Pfam" id="PF03352">
    <property type="entry name" value="Adenine_glyco"/>
    <property type="match status" value="1"/>
</dbReference>
<dbReference type="PANTHER" id="PTHR30037:SF4">
    <property type="entry name" value="DNA-3-METHYLADENINE GLYCOSYLASE I"/>
    <property type="match status" value="1"/>
</dbReference>
<evidence type="ECO:0000313" key="7">
    <source>
        <dbReference type="Proteomes" id="UP000260828"/>
    </source>
</evidence>